<keyword evidence="3" id="KW-0813">Transport</keyword>
<keyword evidence="5 8" id="KW-0812">Transmembrane</keyword>
<dbReference type="InterPro" id="IPR037185">
    <property type="entry name" value="EmrE-like"/>
</dbReference>
<organism evidence="10">
    <name type="scientific">freshwater metagenome</name>
    <dbReference type="NCBI Taxonomy" id="449393"/>
    <lineage>
        <taxon>unclassified sequences</taxon>
        <taxon>metagenomes</taxon>
        <taxon>ecological metagenomes</taxon>
    </lineage>
</organism>
<feature type="domain" description="EamA" evidence="9">
    <location>
        <begin position="12"/>
        <end position="148"/>
    </location>
</feature>
<feature type="transmembrane region" description="Helical" evidence="8">
    <location>
        <begin position="43"/>
        <end position="65"/>
    </location>
</feature>
<feature type="domain" description="EamA" evidence="9">
    <location>
        <begin position="158"/>
        <end position="288"/>
    </location>
</feature>
<reference evidence="10" key="1">
    <citation type="submission" date="2014-06" db="EMBL/GenBank/DDBJ databases">
        <title>Key roles for freshwater Actinobacteria revealed by deep metagenomic sequencing.</title>
        <authorList>
            <person name="Ghai R."/>
            <person name="Mizuno C.M."/>
            <person name="Picazo A."/>
            <person name="Camacho A."/>
            <person name="Rodriguez-Valera F."/>
        </authorList>
    </citation>
    <scope>NUCLEOTIDE SEQUENCE</scope>
</reference>
<evidence type="ECO:0000256" key="8">
    <source>
        <dbReference type="SAM" id="Phobius"/>
    </source>
</evidence>
<feature type="transmembrane region" description="Helical" evidence="8">
    <location>
        <begin position="241"/>
        <end position="265"/>
    </location>
</feature>
<name>A0A094PNJ3_9ZZZZ</name>
<evidence type="ECO:0000256" key="5">
    <source>
        <dbReference type="ARBA" id="ARBA00022692"/>
    </source>
</evidence>
<keyword evidence="4" id="KW-1003">Cell membrane</keyword>
<evidence type="ECO:0000256" key="7">
    <source>
        <dbReference type="ARBA" id="ARBA00023136"/>
    </source>
</evidence>
<sequence length="300" mass="33554">MNQSDAKARYNSGLLAAIGTYLIWGVVPLYWQLLKPASAPEILAHRVIWSVGLLLIIVYFRNLMVEVRSALNDKRKILLLFSASILISINWGVFIWAVNNGHVIETSLGYFINPLVSVALGVFILKEKLRSLQKVSVALTFIAVTFLTLTLGHPPYIALSLAFSFGFYGLVKKILNMNAISSLTLETLLLTPFFLAFLFYLNSKNQLSFVNYDLNHSFWLATAGVVTVVPLLLFGTAVVRIPLVVLGLVQALGPILQFLLGYFVFNEPMSLARWIGFLIVWLAVTVFSYDAVKTYRENKN</sequence>
<accession>A0A094PNJ3</accession>
<feature type="transmembrane region" description="Helical" evidence="8">
    <location>
        <begin position="183"/>
        <end position="201"/>
    </location>
</feature>
<evidence type="ECO:0000256" key="1">
    <source>
        <dbReference type="ARBA" id="ARBA00004651"/>
    </source>
</evidence>
<dbReference type="InterPro" id="IPR000620">
    <property type="entry name" value="EamA_dom"/>
</dbReference>
<evidence type="ECO:0000256" key="3">
    <source>
        <dbReference type="ARBA" id="ARBA00022448"/>
    </source>
</evidence>
<proteinExistence type="inferred from homology"/>
<feature type="transmembrane region" description="Helical" evidence="8">
    <location>
        <begin position="108"/>
        <end position="125"/>
    </location>
</feature>
<dbReference type="NCBIfam" id="TIGR00688">
    <property type="entry name" value="rarD"/>
    <property type="match status" value="1"/>
</dbReference>
<comment type="similarity">
    <text evidence="2">Belongs to the EamA transporter family.</text>
</comment>
<dbReference type="InterPro" id="IPR004626">
    <property type="entry name" value="RarD"/>
</dbReference>
<feature type="transmembrane region" description="Helical" evidence="8">
    <location>
        <begin position="271"/>
        <end position="292"/>
    </location>
</feature>
<dbReference type="Pfam" id="PF00892">
    <property type="entry name" value="EamA"/>
    <property type="match status" value="2"/>
</dbReference>
<feature type="transmembrane region" description="Helical" evidence="8">
    <location>
        <begin position="216"/>
        <end position="234"/>
    </location>
</feature>
<evidence type="ECO:0000256" key="2">
    <source>
        <dbReference type="ARBA" id="ARBA00007362"/>
    </source>
</evidence>
<evidence type="ECO:0000313" key="10">
    <source>
        <dbReference type="EMBL" id="KGA13300.1"/>
    </source>
</evidence>
<evidence type="ECO:0000256" key="4">
    <source>
        <dbReference type="ARBA" id="ARBA00022475"/>
    </source>
</evidence>
<feature type="transmembrane region" description="Helical" evidence="8">
    <location>
        <begin position="132"/>
        <end position="149"/>
    </location>
</feature>
<keyword evidence="6 8" id="KW-1133">Transmembrane helix</keyword>
<evidence type="ECO:0000256" key="6">
    <source>
        <dbReference type="ARBA" id="ARBA00022989"/>
    </source>
</evidence>
<dbReference type="GO" id="GO:0005886">
    <property type="term" value="C:plasma membrane"/>
    <property type="evidence" value="ECO:0007669"/>
    <property type="project" value="UniProtKB-SubCell"/>
</dbReference>
<dbReference type="AlphaFoldDB" id="A0A094PNJ3"/>
<protein>
    <recommendedName>
        <fullName evidence="9">EamA domain-containing protein</fullName>
    </recommendedName>
</protein>
<dbReference type="PANTHER" id="PTHR22911:SF137">
    <property type="entry name" value="SOLUTE CARRIER FAMILY 35 MEMBER G2-RELATED"/>
    <property type="match status" value="1"/>
</dbReference>
<dbReference type="PANTHER" id="PTHR22911">
    <property type="entry name" value="ACYL-MALONYL CONDENSING ENZYME-RELATED"/>
    <property type="match status" value="1"/>
</dbReference>
<evidence type="ECO:0000259" key="9">
    <source>
        <dbReference type="Pfam" id="PF00892"/>
    </source>
</evidence>
<feature type="transmembrane region" description="Helical" evidence="8">
    <location>
        <begin position="12"/>
        <end position="31"/>
    </location>
</feature>
<comment type="subcellular location">
    <subcellularLocation>
        <location evidence="1">Cell membrane</location>
        <topology evidence="1">Multi-pass membrane protein</topology>
    </subcellularLocation>
</comment>
<comment type="caution">
    <text evidence="10">The sequence shown here is derived from an EMBL/GenBank/DDBJ whole genome shotgun (WGS) entry which is preliminary data.</text>
</comment>
<dbReference type="SUPFAM" id="SSF103481">
    <property type="entry name" value="Multidrug resistance efflux transporter EmrE"/>
    <property type="match status" value="2"/>
</dbReference>
<feature type="transmembrane region" description="Helical" evidence="8">
    <location>
        <begin position="77"/>
        <end position="96"/>
    </location>
</feature>
<keyword evidence="7 8" id="KW-0472">Membrane</keyword>
<dbReference type="EMBL" id="JNSL01000193">
    <property type="protein sequence ID" value="KGA13300.1"/>
    <property type="molecule type" value="Genomic_DNA"/>
</dbReference>
<gene>
    <name evidence="10" type="ORF">GM51_20160</name>
</gene>